<evidence type="ECO:0000256" key="1">
    <source>
        <dbReference type="SAM" id="MobiDB-lite"/>
    </source>
</evidence>
<proteinExistence type="predicted"/>
<reference evidence="2" key="2">
    <citation type="submission" date="2012-05" db="EMBL/GenBank/DDBJ databases">
        <title>The Genome Annotation of Fusarium oxysporum Cotton.</title>
        <authorList>
            <consortium name="The Broad Institute Genomics Platform"/>
            <person name="Ma L.-J."/>
            <person name="Corby-Kistler H."/>
            <person name="Broz K."/>
            <person name="Gale L.R."/>
            <person name="Jonkers W."/>
            <person name="O'Donnell K."/>
            <person name="Ploetz R."/>
            <person name="Steinberg C."/>
            <person name="Schwartz D.C."/>
            <person name="VanEtten H."/>
            <person name="Zhou S."/>
            <person name="Young S.K."/>
            <person name="Zeng Q."/>
            <person name="Gargeya S."/>
            <person name="Fitzgerald M."/>
            <person name="Abouelleil A."/>
            <person name="Alvarado L."/>
            <person name="Chapman S.B."/>
            <person name="Gainer-Dewar J."/>
            <person name="Goldberg J."/>
            <person name="Griggs A."/>
            <person name="Gujja S."/>
            <person name="Hansen M."/>
            <person name="Howarth C."/>
            <person name="Imamovic A."/>
            <person name="Ireland A."/>
            <person name="Larimer J."/>
            <person name="McCowan C."/>
            <person name="Murphy C."/>
            <person name="Pearson M."/>
            <person name="Poon T.W."/>
            <person name="Priest M."/>
            <person name="Roberts A."/>
            <person name="Saif S."/>
            <person name="Shea T."/>
            <person name="Sykes S."/>
            <person name="Wortman J."/>
            <person name="Nusbaum C."/>
            <person name="Birren B."/>
        </authorList>
    </citation>
    <scope>NUCLEOTIDE SEQUENCE</scope>
    <source>
        <strain evidence="2">25433</strain>
    </source>
</reference>
<protein>
    <submittedName>
        <fullName evidence="2">Uncharacterized protein</fullName>
    </submittedName>
</protein>
<dbReference type="HOGENOM" id="CLU_196953_0_0_1"/>
<dbReference type="AlphaFoldDB" id="X0KY47"/>
<dbReference type="Proteomes" id="UP000030701">
    <property type="component" value="Unassembled WGS sequence"/>
</dbReference>
<evidence type="ECO:0000313" key="2">
    <source>
        <dbReference type="EMBL" id="EXM13601.1"/>
    </source>
</evidence>
<organism evidence="2">
    <name type="scientific">Fusarium oxysporum f. sp. vasinfectum 25433</name>
    <dbReference type="NCBI Taxonomy" id="1089449"/>
    <lineage>
        <taxon>Eukaryota</taxon>
        <taxon>Fungi</taxon>
        <taxon>Dikarya</taxon>
        <taxon>Ascomycota</taxon>
        <taxon>Pezizomycotina</taxon>
        <taxon>Sordariomycetes</taxon>
        <taxon>Hypocreomycetidae</taxon>
        <taxon>Hypocreales</taxon>
        <taxon>Nectriaceae</taxon>
        <taxon>Fusarium</taxon>
        <taxon>Fusarium oxysporum species complex</taxon>
    </lineage>
</organism>
<feature type="region of interest" description="Disordered" evidence="1">
    <location>
        <begin position="39"/>
        <end position="58"/>
    </location>
</feature>
<accession>X0KY47</accession>
<name>X0KY47_FUSOX</name>
<sequence length="58" mass="6300">MAHLIKLAARQRDVQARLMNDSRKVSLFLGDRGPLDAVVTGLPPSNRSRMEGVSAPSI</sequence>
<gene>
    <name evidence="2" type="ORF">FOTG_17957</name>
</gene>
<reference evidence="2" key="1">
    <citation type="submission" date="2011-11" db="EMBL/GenBank/DDBJ databases">
        <title>The Genome Sequence of Fusarium oxysporum Cotton.</title>
        <authorList>
            <consortium name="The Broad Institute Genome Sequencing Platform"/>
            <person name="Ma L.-J."/>
            <person name="Gale L.R."/>
            <person name="Schwartz D.C."/>
            <person name="Zhou S."/>
            <person name="Corby-Kistler H."/>
            <person name="Young S.K."/>
            <person name="Zeng Q."/>
            <person name="Gargeya S."/>
            <person name="Fitzgerald M."/>
            <person name="Haas B."/>
            <person name="Abouelleil A."/>
            <person name="Alvarado L."/>
            <person name="Arachchi H.M."/>
            <person name="Berlin A."/>
            <person name="Brown A."/>
            <person name="Chapman S.B."/>
            <person name="Chen Z."/>
            <person name="Dunbar C."/>
            <person name="Freedman E."/>
            <person name="Gearin G."/>
            <person name="Goldberg J."/>
            <person name="Griggs A."/>
            <person name="Gujja S."/>
            <person name="Heiman D."/>
            <person name="Howarth C."/>
            <person name="Larson L."/>
            <person name="Lui A."/>
            <person name="MacDonald P.J.P."/>
            <person name="Montmayeur A."/>
            <person name="Murphy C."/>
            <person name="Neiman D."/>
            <person name="Pearson M."/>
            <person name="Priest M."/>
            <person name="Roberts A."/>
            <person name="Saif S."/>
            <person name="Shea T."/>
            <person name="Shenoy N."/>
            <person name="Sisk P."/>
            <person name="Stolte C."/>
            <person name="Sykes S."/>
            <person name="Wortman J."/>
            <person name="Nusbaum C."/>
            <person name="Birren B."/>
        </authorList>
    </citation>
    <scope>NUCLEOTIDE SEQUENCE [LARGE SCALE GENOMIC DNA]</scope>
    <source>
        <strain evidence="2">25433</strain>
    </source>
</reference>
<dbReference type="EMBL" id="JH658133">
    <property type="protein sequence ID" value="EXM13601.1"/>
    <property type="molecule type" value="Genomic_DNA"/>
</dbReference>